<dbReference type="GO" id="GO:0003839">
    <property type="term" value="F:gamma-glutamylcyclotransferase activity"/>
    <property type="evidence" value="ECO:0007669"/>
    <property type="project" value="InterPro"/>
</dbReference>
<feature type="active site" description="Proton acceptor" evidence="2">
    <location>
        <position position="81"/>
    </location>
</feature>
<evidence type="ECO:0000256" key="1">
    <source>
        <dbReference type="ARBA" id="ARBA00023239"/>
    </source>
</evidence>
<dbReference type="InterPro" id="IPR036568">
    <property type="entry name" value="GGCT-like_sf"/>
</dbReference>
<dbReference type="RefSeq" id="WP_144353911.1">
    <property type="nucleotide sequence ID" value="NZ_CBCRVV010000008.1"/>
</dbReference>
<dbReference type="CDD" id="cd06661">
    <property type="entry name" value="GGCT_like"/>
    <property type="match status" value="1"/>
</dbReference>
<evidence type="ECO:0000256" key="2">
    <source>
        <dbReference type="PIRSR" id="PIRSR617939-1"/>
    </source>
</evidence>
<dbReference type="SUPFAM" id="SSF110857">
    <property type="entry name" value="Gamma-glutamyl cyclotransferase-like"/>
    <property type="match status" value="1"/>
</dbReference>
<dbReference type="Proteomes" id="UP000315648">
    <property type="component" value="Unassembled WGS sequence"/>
</dbReference>
<dbReference type="Gene3D" id="3.10.490.10">
    <property type="entry name" value="Gamma-glutamyl cyclotransferase-like"/>
    <property type="match status" value="1"/>
</dbReference>
<dbReference type="AlphaFoldDB" id="A0A556QLG7"/>
<dbReference type="InterPro" id="IPR013024">
    <property type="entry name" value="GGCT-like"/>
</dbReference>
<accession>A0A556QLG7</accession>
<proteinExistence type="predicted"/>
<keyword evidence="4" id="KW-1185">Reference proteome</keyword>
<name>A0A556QLG7_9BACT</name>
<dbReference type="EMBL" id="VMBG01000002">
    <property type="protein sequence ID" value="TSJ77490.1"/>
    <property type="molecule type" value="Genomic_DNA"/>
</dbReference>
<keyword evidence="3" id="KW-0808">Transferase</keyword>
<dbReference type="OrthoDB" id="158990at2"/>
<keyword evidence="1" id="KW-0456">Lyase</keyword>
<dbReference type="GO" id="GO:0016740">
    <property type="term" value="F:transferase activity"/>
    <property type="evidence" value="ECO:0007669"/>
    <property type="project" value="UniProtKB-KW"/>
</dbReference>
<gene>
    <name evidence="3" type="ORF">FPL22_15495</name>
</gene>
<organism evidence="3 4">
    <name type="scientific">Rariglobus hedericola</name>
    <dbReference type="NCBI Taxonomy" id="2597822"/>
    <lineage>
        <taxon>Bacteria</taxon>
        <taxon>Pseudomonadati</taxon>
        <taxon>Verrucomicrobiota</taxon>
        <taxon>Opitutia</taxon>
        <taxon>Opitutales</taxon>
        <taxon>Opitutaceae</taxon>
        <taxon>Rariglobus</taxon>
    </lineage>
</organism>
<sequence length="152" mass="16246">MPEPTGHMLHFAYGEDLPHAEFERVCPGAQWFGPAGLEGYQLVFNAAGRANVKAVEGATVWGALWMVPASSLPMLDAAMAEGYERCTRRIVSPAGPRIEAMLYLSTASTEAAPAAGLLDVLLGAAKENRLPAAYVNELKALGMTVKSRKDSR</sequence>
<reference evidence="3 4" key="1">
    <citation type="submission" date="2019-07" db="EMBL/GenBank/DDBJ databases">
        <title>Description of 53C-WASEF.</title>
        <authorList>
            <person name="Pitt A."/>
            <person name="Hahn M.W."/>
        </authorList>
    </citation>
    <scope>NUCLEOTIDE SEQUENCE [LARGE SCALE GENOMIC DNA]</scope>
    <source>
        <strain evidence="3 4">53C-WASEF</strain>
    </source>
</reference>
<dbReference type="PANTHER" id="PTHR12935">
    <property type="entry name" value="GAMMA-GLUTAMYLCYCLOTRANSFERASE"/>
    <property type="match status" value="1"/>
</dbReference>
<dbReference type="PANTHER" id="PTHR12935:SF0">
    <property type="entry name" value="GAMMA-GLUTAMYLCYCLOTRANSFERASE"/>
    <property type="match status" value="1"/>
</dbReference>
<evidence type="ECO:0000313" key="4">
    <source>
        <dbReference type="Proteomes" id="UP000315648"/>
    </source>
</evidence>
<protein>
    <submittedName>
        <fullName evidence="3">Gamma-glutamylcyclotransferase</fullName>
    </submittedName>
</protein>
<evidence type="ECO:0000313" key="3">
    <source>
        <dbReference type="EMBL" id="TSJ77490.1"/>
    </source>
</evidence>
<dbReference type="Pfam" id="PF13772">
    <property type="entry name" value="AIG2_2"/>
    <property type="match status" value="1"/>
</dbReference>
<comment type="caution">
    <text evidence="3">The sequence shown here is derived from an EMBL/GenBank/DDBJ whole genome shotgun (WGS) entry which is preliminary data.</text>
</comment>
<dbReference type="InterPro" id="IPR017939">
    <property type="entry name" value="G-Glutamylcylcotransferase"/>
</dbReference>